<dbReference type="PANTHER" id="PTHR45754">
    <property type="entry name" value="METHYLENETETRAHYDROFOLATE REDUCTASE"/>
    <property type="match status" value="1"/>
</dbReference>
<keyword evidence="14" id="KW-1185">Reference proteome</keyword>
<keyword evidence="6 12" id="KW-0274">FAD</keyword>
<dbReference type="GO" id="GO:0035999">
    <property type="term" value="P:tetrahydrofolate interconversion"/>
    <property type="evidence" value="ECO:0007669"/>
    <property type="project" value="UniProtKB-UniPathway"/>
</dbReference>
<sequence>MTKQKPRISFEFFPPKTPEGKQKLLQETVPALNALGPEFFSVTYGAGGTTRDSTRGIVTSMREAGIDVAPHLSFGGDDEYAVGDLLDNYVNSGIKRLVALRGDMPSGMGASTQLVYANQLVEFVRQRCGDHFEIEVAAYPEIHPESDSYDSDIKFLKQKLDAGANSAITQYFYNVESYFYYLDRCADAGIDKPIYAGVMPITNFQNLARFSRNCGAEIPRWICRRMESYGNDQESVRKFGLEVVTQLCQTLIDSGAPGIHFYTMNQVEPTREIYNNLGLK</sequence>
<dbReference type="GO" id="GO:0005829">
    <property type="term" value="C:cytosol"/>
    <property type="evidence" value="ECO:0007669"/>
    <property type="project" value="InterPro"/>
</dbReference>
<comment type="caution">
    <text evidence="13">The sequence shown here is derived from an EMBL/GenBank/DDBJ whole genome shotgun (WGS) entry which is preliminary data.</text>
</comment>
<evidence type="ECO:0000313" key="13">
    <source>
        <dbReference type="EMBL" id="TXS92247.1"/>
    </source>
</evidence>
<dbReference type="NCBIfam" id="TIGR00676">
    <property type="entry name" value="fadh2"/>
    <property type="match status" value="1"/>
</dbReference>
<evidence type="ECO:0000256" key="7">
    <source>
        <dbReference type="ARBA" id="ARBA00023002"/>
    </source>
</evidence>
<dbReference type="UniPathway" id="UPA00193"/>
<dbReference type="GO" id="GO:0106312">
    <property type="term" value="F:methylenetetrahydrofolate reductase (NADH) activity"/>
    <property type="evidence" value="ECO:0007669"/>
    <property type="project" value="UniProtKB-EC"/>
</dbReference>
<keyword evidence="7 12" id="KW-0560">Oxidoreductase</keyword>
<comment type="pathway">
    <text evidence="2 12">One-carbon metabolism; tetrahydrofolate interconversion.</text>
</comment>
<dbReference type="EC" id="1.5.1.54" evidence="12"/>
<comment type="cofactor">
    <cofactor evidence="1 12">
        <name>FAD</name>
        <dbReference type="ChEBI" id="CHEBI:57692"/>
    </cofactor>
</comment>
<dbReference type="SUPFAM" id="SSF51730">
    <property type="entry name" value="FAD-linked oxidoreductase"/>
    <property type="match status" value="1"/>
</dbReference>
<keyword evidence="9" id="KW-0486">Methionine biosynthesis</keyword>
<evidence type="ECO:0000313" key="14">
    <source>
        <dbReference type="Proteomes" id="UP000321933"/>
    </source>
</evidence>
<proteinExistence type="inferred from homology"/>
<evidence type="ECO:0000256" key="1">
    <source>
        <dbReference type="ARBA" id="ARBA00001974"/>
    </source>
</evidence>
<dbReference type="OrthoDB" id="9812555at2"/>
<dbReference type="RefSeq" id="WP_148063624.1">
    <property type="nucleotide sequence ID" value="NZ_VRYZ01000003.1"/>
</dbReference>
<keyword evidence="4" id="KW-0028">Amino-acid biosynthesis</keyword>
<dbReference type="Gene3D" id="3.20.20.220">
    <property type="match status" value="1"/>
</dbReference>
<protein>
    <recommendedName>
        <fullName evidence="12">Methylenetetrahydrofolate reductase</fullName>
        <ecNumber evidence="12">1.5.1.54</ecNumber>
    </recommendedName>
</protein>
<comment type="pathway">
    <text evidence="10">Amino-acid biosynthesis; L-methionine biosynthesis via de novo pathway.</text>
</comment>
<keyword evidence="8" id="KW-0520">NAD</keyword>
<evidence type="ECO:0000256" key="5">
    <source>
        <dbReference type="ARBA" id="ARBA00022630"/>
    </source>
</evidence>
<gene>
    <name evidence="13" type="primary">metF</name>
    <name evidence="13" type="ORF">FVW59_07415</name>
</gene>
<comment type="catalytic activity">
    <reaction evidence="11">
        <text>(6S)-5-methyl-5,6,7,8-tetrahydrofolate + NAD(+) = (6R)-5,10-methylene-5,6,7,8-tetrahydrofolate + NADH + H(+)</text>
        <dbReference type="Rhea" id="RHEA:19821"/>
        <dbReference type="ChEBI" id="CHEBI:15378"/>
        <dbReference type="ChEBI" id="CHEBI:15636"/>
        <dbReference type="ChEBI" id="CHEBI:18608"/>
        <dbReference type="ChEBI" id="CHEBI:57540"/>
        <dbReference type="ChEBI" id="CHEBI:57945"/>
        <dbReference type="EC" id="1.5.1.54"/>
    </reaction>
    <physiologicalReaction direction="right-to-left" evidence="11">
        <dbReference type="Rhea" id="RHEA:19823"/>
    </physiologicalReaction>
</comment>
<evidence type="ECO:0000256" key="10">
    <source>
        <dbReference type="ARBA" id="ARBA00034478"/>
    </source>
</evidence>
<evidence type="ECO:0000256" key="9">
    <source>
        <dbReference type="ARBA" id="ARBA00023167"/>
    </source>
</evidence>
<dbReference type="GO" id="GO:0009086">
    <property type="term" value="P:methionine biosynthetic process"/>
    <property type="evidence" value="ECO:0007669"/>
    <property type="project" value="UniProtKB-KW"/>
</dbReference>
<evidence type="ECO:0000256" key="3">
    <source>
        <dbReference type="ARBA" id="ARBA00006743"/>
    </source>
</evidence>
<evidence type="ECO:0000256" key="6">
    <source>
        <dbReference type="ARBA" id="ARBA00022827"/>
    </source>
</evidence>
<name>A0A5C8ZXQ1_9GAMM</name>
<evidence type="ECO:0000256" key="12">
    <source>
        <dbReference type="RuleBase" id="RU003862"/>
    </source>
</evidence>
<dbReference type="AlphaFoldDB" id="A0A5C8ZXQ1"/>
<organism evidence="13 14">
    <name type="scientific">Parahaliea aestuarii</name>
    <dbReference type="NCBI Taxonomy" id="1852021"/>
    <lineage>
        <taxon>Bacteria</taxon>
        <taxon>Pseudomonadati</taxon>
        <taxon>Pseudomonadota</taxon>
        <taxon>Gammaproteobacteria</taxon>
        <taxon>Cellvibrionales</taxon>
        <taxon>Halieaceae</taxon>
        <taxon>Parahaliea</taxon>
    </lineage>
</organism>
<dbReference type="Pfam" id="PF02219">
    <property type="entry name" value="MTHFR"/>
    <property type="match status" value="1"/>
</dbReference>
<accession>A0A5C8ZXQ1</accession>
<dbReference type="InterPro" id="IPR003171">
    <property type="entry name" value="Mehydrof_redctse-like"/>
</dbReference>
<dbReference type="GO" id="GO:0071949">
    <property type="term" value="F:FAD binding"/>
    <property type="evidence" value="ECO:0007669"/>
    <property type="project" value="TreeGrafter"/>
</dbReference>
<evidence type="ECO:0000256" key="4">
    <source>
        <dbReference type="ARBA" id="ARBA00022605"/>
    </source>
</evidence>
<reference evidence="13 14" key="1">
    <citation type="submission" date="2019-08" db="EMBL/GenBank/DDBJ databases">
        <title>Parahaliea maris sp. nov., isolated from the surface seawater.</title>
        <authorList>
            <person name="Liu Y."/>
        </authorList>
    </citation>
    <scope>NUCLEOTIDE SEQUENCE [LARGE SCALE GENOMIC DNA]</scope>
    <source>
        <strain evidence="13 14">S2-26</strain>
    </source>
</reference>
<evidence type="ECO:0000256" key="11">
    <source>
        <dbReference type="ARBA" id="ARBA00048628"/>
    </source>
</evidence>
<dbReference type="PANTHER" id="PTHR45754:SF3">
    <property type="entry name" value="METHYLENETETRAHYDROFOLATE REDUCTASE (NADPH)"/>
    <property type="match status" value="1"/>
</dbReference>
<evidence type="ECO:0000256" key="8">
    <source>
        <dbReference type="ARBA" id="ARBA00023027"/>
    </source>
</evidence>
<evidence type="ECO:0000256" key="2">
    <source>
        <dbReference type="ARBA" id="ARBA00004777"/>
    </source>
</evidence>
<dbReference type="CDD" id="cd00537">
    <property type="entry name" value="MTHFR"/>
    <property type="match status" value="1"/>
</dbReference>
<dbReference type="InterPro" id="IPR029041">
    <property type="entry name" value="FAD-linked_oxidoreductase-like"/>
</dbReference>
<dbReference type="InterPro" id="IPR004620">
    <property type="entry name" value="MTHF_reductase_bac"/>
</dbReference>
<dbReference type="Proteomes" id="UP000321933">
    <property type="component" value="Unassembled WGS sequence"/>
</dbReference>
<dbReference type="EMBL" id="VRYZ01000003">
    <property type="protein sequence ID" value="TXS92247.1"/>
    <property type="molecule type" value="Genomic_DNA"/>
</dbReference>
<comment type="similarity">
    <text evidence="3 12">Belongs to the methylenetetrahydrofolate reductase family.</text>
</comment>
<keyword evidence="5 12" id="KW-0285">Flavoprotein</keyword>